<evidence type="ECO:0000256" key="6">
    <source>
        <dbReference type="ARBA" id="ARBA00022840"/>
    </source>
</evidence>
<dbReference type="AlphaFoldDB" id="A0A1M6ZLT4"/>
<gene>
    <name evidence="14" type="ORF">SAMN02745136_04623</name>
</gene>
<dbReference type="InterPro" id="IPR039421">
    <property type="entry name" value="Type_1_exporter"/>
</dbReference>
<feature type="coiled-coil region" evidence="9">
    <location>
        <begin position="317"/>
        <end position="344"/>
    </location>
</feature>
<dbReference type="Gene3D" id="3.40.50.300">
    <property type="entry name" value="P-loop containing nucleotide triphosphate hydrolases"/>
    <property type="match status" value="1"/>
</dbReference>
<dbReference type="PANTHER" id="PTHR43394">
    <property type="entry name" value="ATP-DEPENDENT PERMEASE MDL1, MITOCHONDRIAL"/>
    <property type="match status" value="1"/>
</dbReference>
<keyword evidence="15" id="KW-1185">Reference proteome</keyword>
<dbReference type="GO" id="GO:0005886">
    <property type="term" value="C:plasma membrane"/>
    <property type="evidence" value="ECO:0007669"/>
    <property type="project" value="UniProtKB-SubCell"/>
</dbReference>
<dbReference type="InterPro" id="IPR003439">
    <property type="entry name" value="ABC_transporter-like_ATP-bd"/>
</dbReference>
<protein>
    <submittedName>
        <fullName evidence="14">ATP-binding cassette, subfamily B</fullName>
    </submittedName>
</protein>
<evidence type="ECO:0000256" key="10">
    <source>
        <dbReference type="SAM" id="MobiDB-lite"/>
    </source>
</evidence>
<keyword evidence="9" id="KW-0175">Coiled coil</keyword>
<evidence type="ECO:0000256" key="9">
    <source>
        <dbReference type="SAM" id="Coils"/>
    </source>
</evidence>
<evidence type="ECO:0000256" key="1">
    <source>
        <dbReference type="ARBA" id="ARBA00004651"/>
    </source>
</evidence>
<evidence type="ECO:0000256" key="5">
    <source>
        <dbReference type="ARBA" id="ARBA00022741"/>
    </source>
</evidence>
<dbReference type="EMBL" id="FRAC01000029">
    <property type="protein sequence ID" value="SHL31422.1"/>
    <property type="molecule type" value="Genomic_DNA"/>
</dbReference>
<dbReference type="FunFam" id="1.20.1560.10:FF:000011">
    <property type="entry name" value="Multidrug ABC transporter ATP-binding protein"/>
    <property type="match status" value="1"/>
</dbReference>
<evidence type="ECO:0000313" key="14">
    <source>
        <dbReference type="EMBL" id="SHL31422.1"/>
    </source>
</evidence>
<feature type="domain" description="ABC transporter" evidence="12">
    <location>
        <begin position="363"/>
        <end position="597"/>
    </location>
</feature>
<dbReference type="GO" id="GO:0016887">
    <property type="term" value="F:ATP hydrolysis activity"/>
    <property type="evidence" value="ECO:0007669"/>
    <property type="project" value="InterPro"/>
</dbReference>
<feature type="transmembrane region" description="Helical" evidence="11">
    <location>
        <begin position="83"/>
        <end position="109"/>
    </location>
</feature>
<dbReference type="Proteomes" id="UP000184386">
    <property type="component" value="Unassembled WGS sequence"/>
</dbReference>
<dbReference type="InterPro" id="IPR003593">
    <property type="entry name" value="AAA+_ATPase"/>
</dbReference>
<evidence type="ECO:0000256" key="7">
    <source>
        <dbReference type="ARBA" id="ARBA00022989"/>
    </source>
</evidence>
<keyword evidence="3" id="KW-1003">Cell membrane</keyword>
<accession>A0A1M6ZLT4</accession>
<dbReference type="PANTHER" id="PTHR43394:SF1">
    <property type="entry name" value="ATP-BINDING CASSETTE SUB-FAMILY B MEMBER 10, MITOCHONDRIAL"/>
    <property type="match status" value="1"/>
</dbReference>
<keyword evidence="4 11" id="KW-0812">Transmembrane</keyword>
<keyword evidence="8 11" id="KW-0472">Membrane</keyword>
<proteinExistence type="predicted"/>
<sequence>MKSPIQKETESKKQEKRQKEKPRDAKAVVKRLSRYLIEEKWKISLALLLTVVGNILALIGPMLSGYAIDAIEPGKGNVLFEKVFYYGSLMMVLYVFSTLFSYLLSILMLHISQKVTKRMRDDVFKKLTELPVNFYDTRQAGDIISRISYDIDVISTSLSTDVVQIMASVITVIGSLIMMIMISPVLVLVMLVTIPLSILYTRYMSGKVRPLYAVRSEKLGSLNGFVEEMVSGQKTIRAYAREEVIQEKFNTINDEAVEAYFNADYYSSIVGPTVNFINNLSLSLVTVFGAVLYLLGQLSLGSISSFILYSRKFSGPINEAANIVSELQSAAAAAERVFKILDEESEKADFEKAEDLSVKNGRVILKNVTFGYLKDRIILENLNMEAKEGNLIAIVGPTGAGKTTIINLLMRFYDIDSGYITIDGKNIGEVTRKSLRNAYSMVLQDTWVFYGTIFENIAYGKENATLEEVVAAAKAAKIHSYIKNLPNGYNTILNEDGINMSKGQKQLLTIARAMLMDSKILILDEATSNVDTRTEIQIQAAMRKLMEDKTCFVIAHRLSTIKNADLILVVNNGNVVEQGRHKELMEKKGFYYQMYSSQFV</sequence>
<dbReference type="InterPro" id="IPR036640">
    <property type="entry name" value="ABC1_TM_sf"/>
</dbReference>
<dbReference type="RefSeq" id="WP_073279392.1">
    <property type="nucleotide sequence ID" value="NZ_FRAC01000029.1"/>
</dbReference>
<dbReference type="CDD" id="cd18547">
    <property type="entry name" value="ABC_6TM_Tm288_like"/>
    <property type="match status" value="1"/>
</dbReference>
<evidence type="ECO:0000256" key="8">
    <source>
        <dbReference type="ARBA" id="ARBA00023136"/>
    </source>
</evidence>
<dbReference type="SUPFAM" id="SSF52540">
    <property type="entry name" value="P-loop containing nucleoside triphosphate hydrolases"/>
    <property type="match status" value="1"/>
</dbReference>
<dbReference type="Pfam" id="PF00664">
    <property type="entry name" value="ABC_membrane"/>
    <property type="match status" value="1"/>
</dbReference>
<dbReference type="GO" id="GO:0005524">
    <property type="term" value="F:ATP binding"/>
    <property type="evidence" value="ECO:0007669"/>
    <property type="project" value="UniProtKB-KW"/>
</dbReference>
<feature type="transmembrane region" description="Helical" evidence="11">
    <location>
        <begin position="43"/>
        <end position="63"/>
    </location>
</feature>
<keyword evidence="7 11" id="KW-1133">Transmembrane helix</keyword>
<dbReference type="SMART" id="SM00382">
    <property type="entry name" value="AAA"/>
    <property type="match status" value="1"/>
</dbReference>
<evidence type="ECO:0000256" key="2">
    <source>
        <dbReference type="ARBA" id="ARBA00022448"/>
    </source>
</evidence>
<evidence type="ECO:0000256" key="11">
    <source>
        <dbReference type="SAM" id="Phobius"/>
    </source>
</evidence>
<reference evidence="14 15" key="1">
    <citation type="submission" date="2016-11" db="EMBL/GenBank/DDBJ databases">
        <authorList>
            <person name="Jaros S."/>
            <person name="Januszkiewicz K."/>
            <person name="Wedrychowicz H."/>
        </authorList>
    </citation>
    <scope>NUCLEOTIDE SEQUENCE [LARGE SCALE GENOMIC DNA]</scope>
    <source>
        <strain evidence="14 15">DSM 15929</strain>
    </source>
</reference>
<keyword evidence="5" id="KW-0547">Nucleotide-binding</keyword>
<dbReference type="PROSITE" id="PS50893">
    <property type="entry name" value="ABC_TRANSPORTER_2"/>
    <property type="match status" value="1"/>
</dbReference>
<dbReference type="CDD" id="cd03254">
    <property type="entry name" value="ABCC_Glucan_exporter_like"/>
    <property type="match status" value="1"/>
</dbReference>
<organism evidence="14 15">
    <name type="scientific">Anaerocolumna jejuensis DSM 15929</name>
    <dbReference type="NCBI Taxonomy" id="1121322"/>
    <lineage>
        <taxon>Bacteria</taxon>
        <taxon>Bacillati</taxon>
        <taxon>Bacillota</taxon>
        <taxon>Clostridia</taxon>
        <taxon>Lachnospirales</taxon>
        <taxon>Lachnospiraceae</taxon>
        <taxon>Anaerocolumna</taxon>
    </lineage>
</organism>
<evidence type="ECO:0000256" key="3">
    <source>
        <dbReference type="ARBA" id="ARBA00022475"/>
    </source>
</evidence>
<dbReference type="GO" id="GO:0015421">
    <property type="term" value="F:ABC-type oligopeptide transporter activity"/>
    <property type="evidence" value="ECO:0007669"/>
    <property type="project" value="TreeGrafter"/>
</dbReference>
<comment type="subcellular location">
    <subcellularLocation>
        <location evidence="1">Cell membrane</location>
        <topology evidence="1">Multi-pass membrane protein</topology>
    </subcellularLocation>
</comment>
<dbReference type="SUPFAM" id="SSF90123">
    <property type="entry name" value="ABC transporter transmembrane region"/>
    <property type="match status" value="1"/>
</dbReference>
<feature type="region of interest" description="Disordered" evidence="10">
    <location>
        <begin position="1"/>
        <end position="23"/>
    </location>
</feature>
<feature type="transmembrane region" description="Helical" evidence="11">
    <location>
        <begin position="176"/>
        <end position="200"/>
    </location>
</feature>
<evidence type="ECO:0000259" key="13">
    <source>
        <dbReference type="PROSITE" id="PS50929"/>
    </source>
</evidence>
<dbReference type="InterPro" id="IPR017871">
    <property type="entry name" value="ABC_transporter-like_CS"/>
</dbReference>
<dbReference type="OrthoDB" id="9762778at2"/>
<dbReference type="InterPro" id="IPR011527">
    <property type="entry name" value="ABC1_TM_dom"/>
</dbReference>
<evidence type="ECO:0000259" key="12">
    <source>
        <dbReference type="PROSITE" id="PS50893"/>
    </source>
</evidence>
<dbReference type="PROSITE" id="PS50929">
    <property type="entry name" value="ABC_TM1F"/>
    <property type="match status" value="1"/>
</dbReference>
<keyword evidence="6 14" id="KW-0067">ATP-binding</keyword>
<feature type="domain" description="ABC transmembrane type-1" evidence="13">
    <location>
        <begin position="45"/>
        <end position="329"/>
    </location>
</feature>
<evidence type="ECO:0000313" key="15">
    <source>
        <dbReference type="Proteomes" id="UP000184386"/>
    </source>
</evidence>
<name>A0A1M6ZLT4_9FIRM</name>
<keyword evidence="2" id="KW-0813">Transport</keyword>
<dbReference type="Gene3D" id="1.20.1560.10">
    <property type="entry name" value="ABC transporter type 1, transmembrane domain"/>
    <property type="match status" value="1"/>
</dbReference>
<dbReference type="InterPro" id="IPR027417">
    <property type="entry name" value="P-loop_NTPase"/>
</dbReference>
<evidence type="ECO:0000256" key="4">
    <source>
        <dbReference type="ARBA" id="ARBA00022692"/>
    </source>
</evidence>
<dbReference type="Pfam" id="PF00005">
    <property type="entry name" value="ABC_tran"/>
    <property type="match status" value="1"/>
</dbReference>
<dbReference type="FunFam" id="3.40.50.300:FF:000287">
    <property type="entry name" value="Multidrug ABC transporter ATP-binding protein"/>
    <property type="match status" value="1"/>
</dbReference>
<dbReference type="PROSITE" id="PS00211">
    <property type="entry name" value="ABC_TRANSPORTER_1"/>
    <property type="match status" value="1"/>
</dbReference>
<dbReference type="STRING" id="1121322.SAMN02745136_04623"/>